<dbReference type="AlphaFoldDB" id="A0A151GGF9"/>
<dbReference type="PROSITE" id="PS00383">
    <property type="entry name" value="TYR_PHOSPHATASE_1"/>
    <property type="match status" value="1"/>
</dbReference>
<dbReference type="PANTHER" id="PTHR31126:SF48">
    <property type="entry name" value="INOSITOL PHOSPHATASE SIW14"/>
    <property type="match status" value="1"/>
</dbReference>
<protein>
    <submittedName>
        <fullName evidence="6">Tyrosine phosphatase</fullName>
    </submittedName>
</protein>
<dbReference type="InterPro" id="IPR029021">
    <property type="entry name" value="Prot-tyrosine_phosphatase-like"/>
</dbReference>
<dbReference type="GO" id="GO:0052840">
    <property type="term" value="F:inositol diphosphate tetrakisphosphate diphosphatase activity"/>
    <property type="evidence" value="ECO:0007669"/>
    <property type="project" value="TreeGrafter"/>
</dbReference>
<dbReference type="PROSITE" id="PS50056">
    <property type="entry name" value="TYR_PHOSPHATASE_2"/>
    <property type="match status" value="1"/>
</dbReference>
<dbReference type="Proteomes" id="UP000076580">
    <property type="component" value="Chromosome 03"/>
</dbReference>
<evidence type="ECO:0000313" key="6">
    <source>
        <dbReference type="EMBL" id="KYK56188.1"/>
    </source>
</evidence>
<feature type="domain" description="Tyrosine specific protein phosphatases" evidence="5">
    <location>
        <begin position="183"/>
        <end position="235"/>
    </location>
</feature>
<evidence type="ECO:0000259" key="5">
    <source>
        <dbReference type="PROSITE" id="PS50056"/>
    </source>
</evidence>
<dbReference type="InterPro" id="IPR016130">
    <property type="entry name" value="Tyr_Pase_AS"/>
</dbReference>
<keyword evidence="4" id="KW-0812">Transmembrane</keyword>
<keyword evidence="7" id="KW-1185">Reference proteome</keyword>
<organism evidence="6 7">
    <name type="scientific">Drechmeria coniospora</name>
    <name type="common">Nematophagous fungus</name>
    <name type="synonym">Meria coniospora</name>
    <dbReference type="NCBI Taxonomy" id="98403"/>
    <lineage>
        <taxon>Eukaryota</taxon>
        <taxon>Fungi</taxon>
        <taxon>Dikarya</taxon>
        <taxon>Ascomycota</taxon>
        <taxon>Pezizomycotina</taxon>
        <taxon>Sordariomycetes</taxon>
        <taxon>Hypocreomycetidae</taxon>
        <taxon>Hypocreales</taxon>
        <taxon>Ophiocordycipitaceae</taxon>
        <taxon>Drechmeria</taxon>
    </lineage>
</organism>
<keyword evidence="2" id="KW-0963">Cytoplasm</keyword>
<sequence length="302" mass="33440">MTSKRSSRAYVDEAQYQADGYPKAAVTSCYGSRRDSRGSIKDDLVQLVQEMDDGQRNGVPPRDASSVARSVARAVAARDAMAATTRMVEKTAVAPPATMSDEYPAAPVVGRPVNFGVVVPGVYRSSYPKPDDYDFLRSLRLKTVVTLVKKDELDHALALFTSDNGIRQVVFNMKGTKKEAIPATLMAAILQLVMDKGNYPLLVHCNHGKHRTGCVVAVVRKFSGWDLDHVLDEYRTFASPKVRECDLDYINTFESSALALARKPARFTPQQTRTFFRALLFSTLIMVLWLVSGTHMTYVAAH</sequence>
<comment type="caution">
    <text evidence="6">The sequence shown here is derived from an EMBL/GenBank/DDBJ whole genome shotgun (WGS) entry which is preliminary data.</text>
</comment>
<dbReference type="SUPFAM" id="SSF52799">
    <property type="entry name" value="(Phosphotyrosine protein) phosphatases II"/>
    <property type="match status" value="1"/>
</dbReference>
<dbReference type="PANTHER" id="PTHR31126">
    <property type="entry name" value="TYROSINE-PROTEIN PHOSPHATASE"/>
    <property type="match status" value="1"/>
</dbReference>
<evidence type="ECO:0000313" key="7">
    <source>
        <dbReference type="Proteomes" id="UP000076580"/>
    </source>
</evidence>
<dbReference type="GeneID" id="63720799"/>
<comment type="subcellular location">
    <subcellularLocation>
        <location evidence="1">Cytoplasm</location>
    </subcellularLocation>
</comment>
<name>A0A151GGF9_DRECN</name>
<dbReference type="InterPro" id="IPR000387">
    <property type="entry name" value="Tyr_Pase_dom"/>
</dbReference>
<dbReference type="STRING" id="98403.A0A151GGF9"/>
<dbReference type="EMBL" id="LAYC01000003">
    <property type="protein sequence ID" value="KYK56188.1"/>
    <property type="molecule type" value="Genomic_DNA"/>
</dbReference>
<gene>
    <name evidence="6" type="ORF">DCS_08156</name>
</gene>
<evidence type="ECO:0000256" key="3">
    <source>
        <dbReference type="ARBA" id="ARBA00022801"/>
    </source>
</evidence>
<dbReference type="Pfam" id="PF03162">
    <property type="entry name" value="Y_phosphatase2"/>
    <property type="match status" value="1"/>
</dbReference>
<dbReference type="GO" id="GO:0016791">
    <property type="term" value="F:phosphatase activity"/>
    <property type="evidence" value="ECO:0007669"/>
    <property type="project" value="TreeGrafter"/>
</dbReference>
<proteinExistence type="predicted"/>
<keyword evidence="4" id="KW-1133">Transmembrane helix</keyword>
<reference evidence="6 7" key="1">
    <citation type="journal article" date="2016" name="Sci. Rep.">
        <title>Insights into Adaptations to a Near-Obligate Nematode Endoparasitic Lifestyle from the Finished Genome of Drechmeria coniospora.</title>
        <authorList>
            <person name="Zhang L."/>
            <person name="Zhou Z."/>
            <person name="Guo Q."/>
            <person name="Fokkens L."/>
            <person name="Miskei M."/>
            <person name="Pocsi I."/>
            <person name="Zhang W."/>
            <person name="Chen M."/>
            <person name="Wang L."/>
            <person name="Sun Y."/>
            <person name="Donzelli B.G."/>
            <person name="Gibson D.M."/>
            <person name="Nelson D.R."/>
            <person name="Luo J.G."/>
            <person name="Rep M."/>
            <person name="Liu H."/>
            <person name="Yang S."/>
            <person name="Wang J."/>
            <person name="Krasnoff S.B."/>
            <person name="Xu Y."/>
            <person name="Molnar I."/>
            <person name="Lin M."/>
        </authorList>
    </citation>
    <scope>NUCLEOTIDE SEQUENCE [LARGE SCALE GENOMIC DNA]</scope>
    <source>
        <strain evidence="6 7">ARSEF 6962</strain>
    </source>
</reference>
<dbReference type="Gene3D" id="3.90.190.10">
    <property type="entry name" value="Protein tyrosine phosphatase superfamily"/>
    <property type="match status" value="1"/>
</dbReference>
<evidence type="ECO:0000256" key="1">
    <source>
        <dbReference type="ARBA" id="ARBA00004496"/>
    </source>
</evidence>
<keyword evidence="3" id="KW-0378">Hydrolase</keyword>
<dbReference type="FunCoup" id="A0A151GGF9">
    <property type="interactions" value="116"/>
</dbReference>
<accession>A0A151GGF9</accession>
<evidence type="ECO:0000256" key="2">
    <source>
        <dbReference type="ARBA" id="ARBA00022490"/>
    </source>
</evidence>
<dbReference type="InParanoid" id="A0A151GGF9"/>
<feature type="transmembrane region" description="Helical" evidence="4">
    <location>
        <begin position="274"/>
        <end position="292"/>
    </location>
</feature>
<dbReference type="GO" id="GO:0005737">
    <property type="term" value="C:cytoplasm"/>
    <property type="evidence" value="ECO:0007669"/>
    <property type="project" value="UniProtKB-SubCell"/>
</dbReference>
<evidence type="ECO:0000256" key="4">
    <source>
        <dbReference type="SAM" id="Phobius"/>
    </source>
</evidence>
<dbReference type="FunFam" id="3.90.190.10:FF:000035">
    <property type="entry name" value="Tyrosine phosphatase, putative"/>
    <property type="match status" value="1"/>
</dbReference>
<dbReference type="RefSeq" id="XP_040655540.1">
    <property type="nucleotide sequence ID" value="XM_040805436.1"/>
</dbReference>
<keyword evidence="4" id="KW-0472">Membrane</keyword>
<dbReference type="InterPro" id="IPR004861">
    <property type="entry name" value="Siw14-like"/>
</dbReference>